<reference evidence="2" key="1">
    <citation type="submission" date="2020-10" db="EMBL/GenBank/DDBJ databases">
        <authorList>
            <person name="Gilroy R."/>
        </authorList>
    </citation>
    <scope>NUCLEOTIDE SEQUENCE</scope>
    <source>
        <strain evidence="2">14700</strain>
    </source>
</reference>
<keyword evidence="1" id="KW-0472">Membrane</keyword>
<feature type="transmembrane region" description="Helical" evidence="1">
    <location>
        <begin position="192"/>
        <end position="211"/>
    </location>
</feature>
<sequence>MSDYVAISNSLPLYLIVGVVLLFIALVSVYFMVRSYKAGIRIGMDKAVLRKAIISSASFTVLPSVSILLGVAALSGSLGVPAAWLRLSVIGNLQYEATVASIAAESMGKTLDSAVLNMDDLVTILLVMTVGIIWGCVFSILFLKPYSKKIRITKRSDGKKGFADWAMTAMFIGLCSAFLGSYVGRLAVYGELIPILTAIISAAVMLLFQYLIEKRGMKGLESFSLAASMLVGMASAAILSLFIGA</sequence>
<dbReference type="InterPro" id="IPR032479">
    <property type="entry name" value="DUF5058"/>
</dbReference>
<gene>
    <name evidence="2" type="ORF">IAA72_09240</name>
</gene>
<proteinExistence type="predicted"/>
<feature type="transmembrane region" description="Helical" evidence="1">
    <location>
        <begin position="162"/>
        <end position="180"/>
    </location>
</feature>
<reference evidence="2" key="2">
    <citation type="journal article" date="2021" name="PeerJ">
        <title>Extensive microbial diversity within the chicken gut microbiome revealed by metagenomics and culture.</title>
        <authorList>
            <person name="Gilroy R."/>
            <person name="Ravi A."/>
            <person name="Getino M."/>
            <person name="Pursley I."/>
            <person name="Horton D.L."/>
            <person name="Alikhan N.F."/>
            <person name="Baker D."/>
            <person name="Gharbi K."/>
            <person name="Hall N."/>
            <person name="Watson M."/>
            <person name="Adriaenssens E.M."/>
            <person name="Foster-Nyarko E."/>
            <person name="Jarju S."/>
            <person name="Secka A."/>
            <person name="Antonio M."/>
            <person name="Oren A."/>
            <person name="Chaudhuri R.R."/>
            <person name="La Ragione R."/>
            <person name="Hildebrand F."/>
            <person name="Pallen M.J."/>
        </authorList>
    </citation>
    <scope>NUCLEOTIDE SEQUENCE</scope>
    <source>
        <strain evidence="2">14700</strain>
    </source>
</reference>
<dbReference type="AlphaFoldDB" id="A0A9D9NDM8"/>
<dbReference type="Proteomes" id="UP000810292">
    <property type="component" value="Unassembled WGS sequence"/>
</dbReference>
<keyword evidence="1" id="KW-1133">Transmembrane helix</keyword>
<organism evidence="2 3">
    <name type="scientific">Candidatus Ornithospirochaeta stercoravium</name>
    <dbReference type="NCBI Taxonomy" id="2840897"/>
    <lineage>
        <taxon>Bacteria</taxon>
        <taxon>Pseudomonadati</taxon>
        <taxon>Spirochaetota</taxon>
        <taxon>Spirochaetia</taxon>
        <taxon>Spirochaetales</taxon>
        <taxon>Spirochaetaceae</taxon>
        <taxon>Spirochaetaceae incertae sedis</taxon>
        <taxon>Candidatus Ornithospirochaeta</taxon>
    </lineage>
</organism>
<feature type="transmembrane region" description="Helical" evidence="1">
    <location>
        <begin position="121"/>
        <end position="142"/>
    </location>
</feature>
<name>A0A9D9NDM8_9SPIO</name>
<evidence type="ECO:0000256" key="1">
    <source>
        <dbReference type="SAM" id="Phobius"/>
    </source>
</evidence>
<feature type="transmembrane region" description="Helical" evidence="1">
    <location>
        <begin position="12"/>
        <end position="33"/>
    </location>
</feature>
<keyword evidence="1" id="KW-0812">Transmembrane</keyword>
<protein>
    <submittedName>
        <fullName evidence="2">DUF5058 family protein</fullName>
    </submittedName>
</protein>
<accession>A0A9D9NDM8</accession>
<dbReference type="Pfam" id="PF16481">
    <property type="entry name" value="DUF5058"/>
    <property type="match status" value="1"/>
</dbReference>
<evidence type="ECO:0000313" key="3">
    <source>
        <dbReference type="Proteomes" id="UP000810292"/>
    </source>
</evidence>
<dbReference type="EMBL" id="JADIMF010000151">
    <property type="protein sequence ID" value="MBO8469952.1"/>
    <property type="molecule type" value="Genomic_DNA"/>
</dbReference>
<feature type="transmembrane region" description="Helical" evidence="1">
    <location>
        <begin position="223"/>
        <end position="243"/>
    </location>
</feature>
<feature type="transmembrane region" description="Helical" evidence="1">
    <location>
        <begin position="53"/>
        <end position="74"/>
    </location>
</feature>
<comment type="caution">
    <text evidence="2">The sequence shown here is derived from an EMBL/GenBank/DDBJ whole genome shotgun (WGS) entry which is preliminary data.</text>
</comment>
<evidence type="ECO:0000313" key="2">
    <source>
        <dbReference type="EMBL" id="MBO8469952.1"/>
    </source>
</evidence>